<dbReference type="PANTHER" id="PTHR13847">
    <property type="entry name" value="SARCOSINE DEHYDROGENASE-RELATED"/>
    <property type="match status" value="1"/>
</dbReference>
<dbReference type="Pfam" id="PF01266">
    <property type="entry name" value="DAO"/>
    <property type="match status" value="1"/>
</dbReference>
<keyword evidence="4 6" id="KW-0560">Oxidoreductase</keyword>
<reference evidence="6" key="1">
    <citation type="submission" date="2023-06" db="EMBL/GenBank/DDBJ databases">
        <title>Genomic of Agaribacillus aureum.</title>
        <authorList>
            <person name="Wang G."/>
        </authorList>
    </citation>
    <scope>NUCLEOTIDE SEQUENCE</scope>
    <source>
        <strain evidence="6">BMA12</strain>
    </source>
</reference>
<dbReference type="SUPFAM" id="SSF54373">
    <property type="entry name" value="FAD-linked reductases, C-terminal domain"/>
    <property type="match status" value="1"/>
</dbReference>
<keyword evidence="3" id="KW-0285">Flavoprotein</keyword>
<name>A0ABT8LFN7_9BACT</name>
<keyword evidence="7" id="KW-1185">Reference proteome</keyword>
<dbReference type="InterPro" id="IPR006076">
    <property type="entry name" value="FAD-dep_OxRdtase"/>
</dbReference>
<dbReference type="EC" id="1.-.-.-" evidence="6"/>
<evidence type="ECO:0000259" key="5">
    <source>
        <dbReference type="Pfam" id="PF01266"/>
    </source>
</evidence>
<dbReference type="Gene3D" id="3.30.9.10">
    <property type="entry name" value="D-Amino Acid Oxidase, subunit A, domain 2"/>
    <property type="match status" value="1"/>
</dbReference>
<feature type="domain" description="FAD dependent oxidoreductase" evidence="5">
    <location>
        <begin position="4"/>
        <end position="323"/>
    </location>
</feature>
<dbReference type="Proteomes" id="UP001172083">
    <property type="component" value="Unassembled WGS sequence"/>
</dbReference>
<dbReference type="InterPro" id="IPR036188">
    <property type="entry name" value="FAD/NAD-bd_sf"/>
</dbReference>
<dbReference type="EMBL" id="JAUJEB010000007">
    <property type="protein sequence ID" value="MDN5215777.1"/>
    <property type="molecule type" value="Genomic_DNA"/>
</dbReference>
<gene>
    <name evidence="6" type="ORF">QQ020_27105</name>
</gene>
<dbReference type="PANTHER" id="PTHR13847:SF286">
    <property type="entry name" value="D-AMINO ACID DEHYDROGENASE"/>
    <property type="match status" value="1"/>
</dbReference>
<sequence length="350" mass="40490">MNIDYLIVGQGLAGSILSYQLLKRGKRIMVVDDPQLQSSSNVAAGLFNPITGKKMVKTWLADDLFPQLINFYGELEHFLNARFLYQKPIYRPFTSFAEQNEWIAKSADPTRQKFIQKNHHTSAYGDFVYDAFGGLELNFSGYVDIATLLKEYRAFLRREQMIVEEAFEEEKLTIFDDSAQYKHIEAEAVVYCDGPFSEEKSHFSWLPFRRVKGEILIIEPNEQIPVIFNRGIFILPLENGYCKVGSTYDWEDTSWDVTEKSGMELKGKLDAFFKKTYKIIDQVAGIRPATLDRRPFMGTHPVLKRLLIFNGFGTKGVSLMPYFSEKFCNFLIYGKELPFEANINRYFSLY</sequence>
<evidence type="ECO:0000256" key="4">
    <source>
        <dbReference type="ARBA" id="ARBA00023002"/>
    </source>
</evidence>
<proteinExistence type="inferred from homology"/>
<comment type="similarity">
    <text evidence="2">Belongs to the DadA oxidoreductase family.</text>
</comment>
<dbReference type="SUPFAM" id="SSF51971">
    <property type="entry name" value="Nucleotide-binding domain"/>
    <property type="match status" value="1"/>
</dbReference>
<evidence type="ECO:0000256" key="2">
    <source>
        <dbReference type="ARBA" id="ARBA00009410"/>
    </source>
</evidence>
<dbReference type="GO" id="GO:0016491">
    <property type="term" value="F:oxidoreductase activity"/>
    <property type="evidence" value="ECO:0007669"/>
    <property type="project" value="UniProtKB-KW"/>
</dbReference>
<protein>
    <submittedName>
        <fullName evidence="6">FAD-dependent oxidoreductase</fullName>
        <ecNumber evidence="6">1.-.-.-</ecNumber>
    </submittedName>
</protein>
<dbReference type="RefSeq" id="WP_346761114.1">
    <property type="nucleotide sequence ID" value="NZ_JAUJEB010000007.1"/>
</dbReference>
<comment type="caution">
    <text evidence="6">The sequence shown here is derived from an EMBL/GenBank/DDBJ whole genome shotgun (WGS) entry which is preliminary data.</text>
</comment>
<evidence type="ECO:0000256" key="1">
    <source>
        <dbReference type="ARBA" id="ARBA00001974"/>
    </source>
</evidence>
<comment type="cofactor">
    <cofactor evidence="1">
        <name>FAD</name>
        <dbReference type="ChEBI" id="CHEBI:57692"/>
    </cofactor>
</comment>
<evidence type="ECO:0000313" key="7">
    <source>
        <dbReference type="Proteomes" id="UP001172083"/>
    </source>
</evidence>
<organism evidence="6 7">
    <name type="scientific">Agaribacillus aureus</name>
    <dbReference type="NCBI Taxonomy" id="3051825"/>
    <lineage>
        <taxon>Bacteria</taxon>
        <taxon>Pseudomonadati</taxon>
        <taxon>Bacteroidota</taxon>
        <taxon>Cytophagia</taxon>
        <taxon>Cytophagales</taxon>
        <taxon>Splendidivirgaceae</taxon>
        <taxon>Agaribacillus</taxon>
    </lineage>
</organism>
<accession>A0ABT8LFN7</accession>
<evidence type="ECO:0000313" key="6">
    <source>
        <dbReference type="EMBL" id="MDN5215777.1"/>
    </source>
</evidence>
<evidence type="ECO:0000256" key="3">
    <source>
        <dbReference type="ARBA" id="ARBA00022630"/>
    </source>
</evidence>
<dbReference type="Gene3D" id="3.50.50.60">
    <property type="entry name" value="FAD/NAD(P)-binding domain"/>
    <property type="match status" value="1"/>
</dbReference>